<dbReference type="eggNOG" id="ENOG502S9V5">
    <property type="taxonomic scope" value="Eukaryota"/>
</dbReference>
<feature type="region of interest" description="Disordered" evidence="1">
    <location>
        <begin position="213"/>
        <end position="245"/>
    </location>
</feature>
<evidence type="ECO:0000313" key="4">
    <source>
        <dbReference type="EMBL" id="ELW67151.1"/>
    </source>
</evidence>
<dbReference type="Gene3D" id="3.80.10.10">
    <property type="entry name" value="Ribonuclease Inhibitor"/>
    <property type="match status" value="1"/>
</dbReference>
<feature type="signal peptide" evidence="3">
    <location>
        <begin position="1"/>
        <end position="21"/>
    </location>
</feature>
<dbReference type="FunCoup" id="L9KWG3">
    <property type="interactions" value="67"/>
</dbReference>
<keyword evidence="2" id="KW-0472">Membrane</keyword>
<dbReference type="SUPFAM" id="SSF52058">
    <property type="entry name" value="L domain-like"/>
    <property type="match status" value="1"/>
</dbReference>
<keyword evidence="2" id="KW-0812">Transmembrane</keyword>
<gene>
    <name evidence="4" type="ORF">TREES_T100014724</name>
</gene>
<feature type="transmembrane region" description="Helical" evidence="2">
    <location>
        <begin position="167"/>
        <end position="189"/>
    </location>
</feature>
<proteinExistence type="predicted"/>
<dbReference type="OrthoDB" id="9835318at2759"/>
<keyword evidence="3" id="KW-0732">Signal</keyword>
<dbReference type="Proteomes" id="UP000011518">
    <property type="component" value="Unassembled WGS sequence"/>
</dbReference>
<dbReference type="STRING" id="246437.L9KWG3"/>
<dbReference type="InterPro" id="IPR039243">
    <property type="entry name" value="LRRC25"/>
</dbReference>
<keyword evidence="2" id="KW-1133">Transmembrane helix</keyword>
<dbReference type="InterPro" id="IPR032675">
    <property type="entry name" value="LRR_dom_sf"/>
</dbReference>
<dbReference type="PANTHER" id="PTHR20878:SF0">
    <property type="entry name" value="LEUCINE-RICH REPEAT-CONTAINING PROTEIN 25"/>
    <property type="match status" value="1"/>
</dbReference>
<evidence type="ECO:0000313" key="5">
    <source>
        <dbReference type="Proteomes" id="UP000011518"/>
    </source>
</evidence>
<evidence type="ECO:0000256" key="1">
    <source>
        <dbReference type="SAM" id="MobiDB-lite"/>
    </source>
</evidence>
<keyword evidence="5" id="KW-1185">Reference proteome</keyword>
<dbReference type="Pfam" id="PF13855">
    <property type="entry name" value="LRR_8"/>
    <property type="match status" value="1"/>
</dbReference>
<name>L9KWG3_TUPCH</name>
<dbReference type="EMBL" id="KB320623">
    <property type="protein sequence ID" value="ELW67151.1"/>
    <property type="molecule type" value="Genomic_DNA"/>
</dbReference>
<dbReference type="InParanoid" id="L9KWG3"/>
<dbReference type="AlphaFoldDB" id="L9KWG3"/>
<sequence>MEGSLVWMLFLPLLLLDPGSQEPCKAPSENVTWTEDFKEDVCLNFSGQGRTLPQNLSLRASNLRVLDLSRNHLQQLPLSFFVHLEKLQVLHVVDNPLVSVDADLGARCELDLRADCSCVLKAWYKVRRDNCSDQSSLSPQCLHAGGWGNLSTFLEDGCGPLLRPATIGAVVTGGVLLLVIAVVGPVLAWRLRRRRAARNQDLRKACAAHDGPRIGTAWQPRYSSRGQGAKPQVPSPNRPSTPDYENMFVGLPPAQYQGADHREEPLEDNGCYMNYRDLELASQPVYCYLQSLGRAPLDDEEYVIPGR</sequence>
<reference evidence="5" key="1">
    <citation type="submission" date="2012-07" db="EMBL/GenBank/DDBJ databases">
        <title>Genome of the Chinese tree shrew, a rising model animal genetically related to primates.</title>
        <authorList>
            <person name="Zhang G."/>
            <person name="Fan Y."/>
            <person name="Yao Y."/>
            <person name="Huang Z."/>
        </authorList>
    </citation>
    <scope>NUCLEOTIDE SEQUENCE [LARGE SCALE GENOMIC DNA]</scope>
</reference>
<evidence type="ECO:0000256" key="2">
    <source>
        <dbReference type="SAM" id="Phobius"/>
    </source>
</evidence>
<organism evidence="4 5">
    <name type="scientific">Tupaia chinensis</name>
    <name type="common">Chinese tree shrew</name>
    <name type="synonym">Tupaia belangeri chinensis</name>
    <dbReference type="NCBI Taxonomy" id="246437"/>
    <lineage>
        <taxon>Eukaryota</taxon>
        <taxon>Metazoa</taxon>
        <taxon>Chordata</taxon>
        <taxon>Craniata</taxon>
        <taxon>Vertebrata</taxon>
        <taxon>Euteleostomi</taxon>
        <taxon>Mammalia</taxon>
        <taxon>Eutheria</taxon>
        <taxon>Euarchontoglires</taxon>
        <taxon>Scandentia</taxon>
        <taxon>Tupaiidae</taxon>
        <taxon>Tupaia</taxon>
    </lineage>
</organism>
<accession>L9KWG3</accession>
<evidence type="ECO:0000256" key="3">
    <source>
        <dbReference type="SAM" id="SignalP"/>
    </source>
</evidence>
<reference evidence="5" key="2">
    <citation type="journal article" date="2013" name="Nat. Commun.">
        <title>Genome of the Chinese tree shrew.</title>
        <authorList>
            <person name="Fan Y."/>
            <person name="Huang Z.Y."/>
            <person name="Cao C.C."/>
            <person name="Chen C.S."/>
            <person name="Chen Y.X."/>
            <person name="Fan D.D."/>
            <person name="He J."/>
            <person name="Hou H.L."/>
            <person name="Hu L."/>
            <person name="Hu X.T."/>
            <person name="Jiang X.T."/>
            <person name="Lai R."/>
            <person name="Lang Y.S."/>
            <person name="Liang B."/>
            <person name="Liao S.G."/>
            <person name="Mu D."/>
            <person name="Ma Y.Y."/>
            <person name="Niu Y.Y."/>
            <person name="Sun X.Q."/>
            <person name="Xia J.Q."/>
            <person name="Xiao J."/>
            <person name="Xiong Z.Q."/>
            <person name="Xu L."/>
            <person name="Yang L."/>
            <person name="Zhang Y."/>
            <person name="Zhao W."/>
            <person name="Zhao X.D."/>
            <person name="Zheng Y.T."/>
            <person name="Zhou J.M."/>
            <person name="Zhu Y.B."/>
            <person name="Zhang G.J."/>
            <person name="Wang J."/>
            <person name="Yao Y.G."/>
        </authorList>
    </citation>
    <scope>NUCLEOTIDE SEQUENCE [LARGE SCALE GENOMIC DNA]</scope>
</reference>
<feature type="chain" id="PRO_5004000225" evidence="3">
    <location>
        <begin position="22"/>
        <end position="307"/>
    </location>
</feature>
<dbReference type="PANTHER" id="PTHR20878">
    <property type="entry name" value="LEUCINE-RICH REPEAT CONTAINING PROTEIN 25"/>
    <property type="match status" value="1"/>
</dbReference>
<dbReference type="InterPro" id="IPR001611">
    <property type="entry name" value="Leu-rich_rpt"/>
</dbReference>
<protein>
    <submittedName>
        <fullName evidence="4">Leucine-rich repeat-containing protein 25</fullName>
    </submittedName>
</protein>
<dbReference type="PROSITE" id="PS51450">
    <property type="entry name" value="LRR"/>
    <property type="match status" value="1"/>
</dbReference>
<dbReference type="KEGG" id="tup:102479960"/>